<dbReference type="AlphaFoldDB" id="A0A9P6HP76"/>
<sequence length="213" mass="24297">MRQDHPEDEIEEGYSNHKNERSHKHKQLWDEASIRWQRLSQLTGEEHRGWVWVVDNRHAFQSGARGGRAADPGWGVILLPRKKGEWERGSWGIHVSARDAARIAELTSLPRLRTVSPESHPITRGRWVTGGPLDLLDRWQTQQEAREEGNAEGGQKRIGYFPTDLMPRNREKAGNTAPKAGKEGEGKGKGRSDKRRECRMESREGRGREGEGQ</sequence>
<feature type="region of interest" description="Disordered" evidence="1">
    <location>
        <begin position="1"/>
        <end position="27"/>
    </location>
</feature>
<name>A0A9P6HP76_9AGAM</name>
<organism evidence="2 3">
    <name type="scientific">Thelephora terrestris</name>
    <dbReference type="NCBI Taxonomy" id="56493"/>
    <lineage>
        <taxon>Eukaryota</taxon>
        <taxon>Fungi</taxon>
        <taxon>Dikarya</taxon>
        <taxon>Basidiomycota</taxon>
        <taxon>Agaricomycotina</taxon>
        <taxon>Agaricomycetes</taxon>
        <taxon>Thelephorales</taxon>
        <taxon>Thelephoraceae</taxon>
        <taxon>Thelephora</taxon>
    </lineage>
</organism>
<evidence type="ECO:0000256" key="1">
    <source>
        <dbReference type="SAM" id="MobiDB-lite"/>
    </source>
</evidence>
<evidence type="ECO:0000313" key="2">
    <source>
        <dbReference type="EMBL" id="KAF9791995.1"/>
    </source>
</evidence>
<reference evidence="2" key="2">
    <citation type="submission" date="2020-11" db="EMBL/GenBank/DDBJ databases">
        <authorList>
            <consortium name="DOE Joint Genome Institute"/>
            <person name="Kuo A."/>
            <person name="Miyauchi S."/>
            <person name="Kiss E."/>
            <person name="Drula E."/>
            <person name="Kohler A."/>
            <person name="Sanchez-Garcia M."/>
            <person name="Andreopoulos B."/>
            <person name="Barry K.W."/>
            <person name="Bonito G."/>
            <person name="Buee M."/>
            <person name="Carver A."/>
            <person name="Chen C."/>
            <person name="Cichocki N."/>
            <person name="Clum A."/>
            <person name="Culley D."/>
            <person name="Crous P.W."/>
            <person name="Fauchery L."/>
            <person name="Girlanda M."/>
            <person name="Hayes R."/>
            <person name="Keri Z."/>
            <person name="Labutti K."/>
            <person name="Lipzen A."/>
            <person name="Lombard V."/>
            <person name="Magnuson J."/>
            <person name="Maillard F."/>
            <person name="Morin E."/>
            <person name="Murat C."/>
            <person name="Nolan M."/>
            <person name="Ohm R."/>
            <person name="Pangilinan J."/>
            <person name="Pereira M."/>
            <person name="Perotto S."/>
            <person name="Peter M."/>
            <person name="Riley R."/>
            <person name="Sitrit Y."/>
            <person name="Stielow B."/>
            <person name="Szollosi G."/>
            <person name="Zifcakova L."/>
            <person name="Stursova M."/>
            <person name="Spatafora J.W."/>
            <person name="Tedersoo L."/>
            <person name="Vaario L.-M."/>
            <person name="Yamada A."/>
            <person name="Yan M."/>
            <person name="Wang P."/>
            <person name="Xu J."/>
            <person name="Bruns T."/>
            <person name="Baldrian P."/>
            <person name="Vilgalys R."/>
            <person name="Henrissat B."/>
            <person name="Grigoriev I.V."/>
            <person name="Hibbett D."/>
            <person name="Nagy L.G."/>
            <person name="Martin F.M."/>
        </authorList>
    </citation>
    <scope>NUCLEOTIDE SEQUENCE</scope>
    <source>
        <strain evidence="2">UH-Tt-Lm1</strain>
    </source>
</reference>
<comment type="caution">
    <text evidence="2">The sequence shown here is derived from an EMBL/GenBank/DDBJ whole genome shotgun (WGS) entry which is preliminary data.</text>
</comment>
<dbReference type="EMBL" id="WIUZ02000001">
    <property type="protein sequence ID" value="KAF9791995.1"/>
    <property type="molecule type" value="Genomic_DNA"/>
</dbReference>
<dbReference type="Proteomes" id="UP000736335">
    <property type="component" value="Unassembled WGS sequence"/>
</dbReference>
<gene>
    <name evidence="2" type="ORF">BJ322DRAFT_1015926</name>
</gene>
<keyword evidence="3" id="KW-1185">Reference proteome</keyword>
<feature type="compositionally biased region" description="Basic and acidic residues" evidence="1">
    <location>
        <begin position="180"/>
        <end position="213"/>
    </location>
</feature>
<evidence type="ECO:0000313" key="3">
    <source>
        <dbReference type="Proteomes" id="UP000736335"/>
    </source>
</evidence>
<proteinExistence type="predicted"/>
<feature type="compositionally biased region" description="Acidic residues" evidence="1">
    <location>
        <begin position="1"/>
        <end position="12"/>
    </location>
</feature>
<reference evidence="2" key="1">
    <citation type="journal article" date="2020" name="Nat. Commun.">
        <title>Large-scale genome sequencing of mycorrhizal fungi provides insights into the early evolution of symbiotic traits.</title>
        <authorList>
            <person name="Miyauchi S."/>
            <person name="Kiss E."/>
            <person name="Kuo A."/>
            <person name="Drula E."/>
            <person name="Kohler A."/>
            <person name="Sanchez-Garcia M."/>
            <person name="Morin E."/>
            <person name="Andreopoulos B."/>
            <person name="Barry K.W."/>
            <person name="Bonito G."/>
            <person name="Buee M."/>
            <person name="Carver A."/>
            <person name="Chen C."/>
            <person name="Cichocki N."/>
            <person name="Clum A."/>
            <person name="Culley D."/>
            <person name="Crous P.W."/>
            <person name="Fauchery L."/>
            <person name="Girlanda M."/>
            <person name="Hayes R.D."/>
            <person name="Keri Z."/>
            <person name="LaButti K."/>
            <person name="Lipzen A."/>
            <person name="Lombard V."/>
            <person name="Magnuson J."/>
            <person name="Maillard F."/>
            <person name="Murat C."/>
            <person name="Nolan M."/>
            <person name="Ohm R.A."/>
            <person name="Pangilinan J."/>
            <person name="Pereira M.F."/>
            <person name="Perotto S."/>
            <person name="Peter M."/>
            <person name="Pfister S."/>
            <person name="Riley R."/>
            <person name="Sitrit Y."/>
            <person name="Stielow J.B."/>
            <person name="Szollosi G."/>
            <person name="Zifcakova L."/>
            <person name="Stursova M."/>
            <person name="Spatafora J.W."/>
            <person name="Tedersoo L."/>
            <person name="Vaario L.M."/>
            <person name="Yamada A."/>
            <person name="Yan M."/>
            <person name="Wang P."/>
            <person name="Xu J."/>
            <person name="Bruns T."/>
            <person name="Baldrian P."/>
            <person name="Vilgalys R."/>
            <person name="Dunand C."/>
            <person name="Henrissat B."/>
            <person name="Grigoriev I.V."/>
            <person name="Hibbett D."/>
            <person name="Nagy L.G."/>
            <person name="Martin F.M."/>
        </authorList>
    </citation>
    <scope>NUCLEOTIDE SEQUENCE</scope>
    <source>
        <strain evidence="2">UH-Tt-Lm1</strain>
    </source>
</reference>
<accession>A0A9P6HP76</accession>
<protein>
    <submittedName>
        <fullName evidence="2">Uncharacterized protein</fullName>
    </submittedName>
</protein>
<feature type="region of interest" description="Disordered" evidence="1">
    <location>
        <begin position="142"/>
        <end position="213"/>
    </location>
</feature>